<reference evidence="2 3" key="1">
    <citation type="submission" date="2016-10" db="EMBL/GenBank/DDBJ databases">
        <authorList>
            <person name="de Groot N.N."/>
        </authorList>
    </citation>
    <scope>NUCLEOTIDE SEQUENCE [LARGE SCALE GENOMIC DNA]</scope>
    <source>
        <strain evidence="2 3">OK461</strain>
    </source>
</reference>
<dbReference type="OrthoDB" id="3542608at2"/>
<dbReference type="PROSITE" id="PS50943">
    <property type="entry name" value="HTH_CROC1"/>
    <property type="match status" value="1"/>
</dbReference>
<dbReference type="GO" id="GO:0003677">
    <property type="term" value="F:DNA binding"/>
    <property type="evidence" value="ECO:0007669"/>
    <property type="project" value="InterPro"/>
</dbReference>
<evidence type="ECO:0000259" key="1">
    <source>
        <dbReference type="PROSITE" id="PS50943"/>
    </source>
</evidence>
<organism evidence="2 3">
    <name type="scientific">Streptomyces mirabilis</name>
    <dbReference type="NCBI Taxonomy" id="68239"/>
    <lineage>
        <taxon>Bacteria</taxon>
        <taxon>Bacillati</taxon>
        <taxon>Actinomycetota</taxon>
        <taxon>Actinomycetes</taxon>
        <taxon>Kitasatosporales</taxon>
        <taxon>Streptomycetaceae</taxon>
        <taxon>Streptomyces</taxon>
    </lineage>
</organism>
<sequence>MNNRSEVRDFLISRRGKVTPEQVGLVDHGGTRRVPGLRRSEVADLAGVSVEYYTQLERGNVRGASESVLDAVARALRLDEAERAHLFDLARAANSGTAVRRRPAVQRVRPGIQAILDSQLSPAYVTNGLGDVMATNTLGKALLSPLYEDPARPVNAARFRFLNPRAAGYYLDWDATGRDSVAGLRLMAGKNPYDKALTDLIGELCTRSEEFRTRWASQDVRLHRTGVKRLHHPVVGDLELSYEALELPADAGLVLLICTAEPGSPSRRALDLLASWAAVPDPVEPAQEEPSDRGQ</sequence>
<dbReference type="InterPro" id="IPR010982">
    <property type="entry name" value="Lambda_DNA-bd_dom_sf"/>
</dbReference>
<dbReference type="AlphaFoldDB" id="A0A1I2XZR4"/>
<dbReference type="Gene3D" id="3.30.450.180">
    <property type="match status" value="1"/>
</dbReference>
<dbReference type="PANTHER" id="PTHR35010">
    <property type="entry name" value="BLL4672 PROTEIN-RELATED"/>
    <property type="match status" value="1"/>
</dbReference>
<accession>A0A1I2XZR4</accession>
<evidence type="ECO:0000313" key="3">
    <source>
        <dbReference type="Proteomes" id="UP000181942"/>
    </source>
</evidence>
<proteinExistence type="predicted"/>
<dbReference type="SUPFAM" id="SSF47413">
    <property type="entry name" value="lambda repressor-like DNA-binding domains"/>
    <property type="match status" value="1"/>
</dbReference>
<dbReference type="EMBL" id="FONR01000055">
    <property type="protein sequence ID" value="SFH18964.1"/>
    <property type="molecule type" value="Genomic_DNA"/>
</dbReference>
<dbReference type="PANTHER" id="PTHR35010:SF2">
    <property type="entry name" value="BLL4672 PROTEIN"/>
    <property type="match status" value="1"/>
</dbReference>
<dbReference type="Gene3D" id="1.10.260.40">
    <property type="entry name" value="lambda repressor-like DNA-binding domains"/>
    <property type="match status" value="1"/>
</dbReference>
<dbReference type="InterPro" id="IPR041413">
    <property type="entry name" value="MLTR_LBD"/>
</dbReference>
<dbReference type="InterPro" id="IPR001387">
    <property type="entry name" value="Cro/C1-type_HTH"/>
</dbReference>
<dbReference type="Proteomes" id="UP000181942">
    <property type="component" value="Unassembled WGS sequence"/>
</dbReference>
<dbReference type="SMART" id="SM00530">
    <property type="entry name" value="HTH_XRE"/>
    <property type="match status" value="1"/>
</dbReference>
<dbReference type="Pfam" id="PF13560">
    <property type="entry name" value="HTH_31"/>
    <property type="match status" value="1"/>
</dbReference>
<dbReference type="CDD" id="cd00093">
    <property type="entry name" value="HTH_XRE"/>
    <property type="match status" value="1"/>
</dbReference>
<dbReference type="Pfam" id="PF17765">
    <property type="entry name" value="MLTR_LBD"/>
    <property type="match status" value="1"/>
</dbReference>
<feature type="domain" description="HTH cro/C1-type" evidence="1">
    <location>
        <begin position="36"/>
        <end position="83"/>
    </location>
</feature>
<name>A0A1I2XZR4_9ACTN</name>
<protein>
    <submittedName>
        <fullName evidence="2">Helix-turn-helix domain-containing protein</fullName>
    </submittedName>
</protein>
<evidence type="ECO:0000313" key="2">
    <source>
        <dbReference type="EMBL" id="SFH18964.1"/>
    </source>
</evidence>
<gene>
    <name evidence="2" type="ORF">SAMN02787118_15513</name>
</gene>
<dbReference type="RefSeq" id="WP_075033861.1">
    <property type="nucleotide sequence ID" value="NZ_FONR01000055.1"/>
</dbReference>